<reference evidence="3 4" key="1">
    <citation type="submission" date="2018-09" db="EMBL/GenBank/DDBJ databases">
        <title>Genomic Encyclopedia of Archaeal and Bacterial Type Strains, Phase II (KMG-II): from individual species to whole genera.</title>
        <authorList>
            <person name="Goeker M."/>
        </authorList>
    </citation>
    <scope>NUCLEOTIDE SEQUENCE [LARGE SCALE GENOMIC DNA]</scope>
    <source>
        <strain evidence="3 4">DSM 27148</strain>
    </source>
</reference>
<evidence type="ECO:0000259" key="1">
    <source>
        <dbReference type="PROSITE" id="PS50972"/>
    </source>
</evidence>
<protein>
    <recommendedName>
        <fullName evidence="5">HD domain-containing protein</fullName>
    </recommendedName>
</protein>
<dbReference type="CDD" id="cd00077">
    <property type="entry name" value="HDc"/>
    <property type="match status" value="1"/>
</dbReference>
<evidence type="ECO:0000259" key="2">
    <source>
        <dbReference type="PROSITE" id="PS51831"/>
    </source>
</evidence>
<dbReference type="InterPro" id="IPR003607">
    <property type="entry name" value="HD/PDEase_dom"/>
</dbReference>
<keyword evidence="4" id="KW-1185">Reference proteome</keyword>
<dbReference type="Pfam" id="PF01966">
    <property type="entry name" value="HD"/>
    <property type="match status" value="1"/>
</dbReference>
<dbReference type="Proteomes" id="UP000283387">
    <property type="component" value="Unassembled WGS sequence"/>
</dbReference>
<dbReference type="GO" id="GO:0042558">
    <property type="term" value="P:pteridine-containing compound metabolic process"/>
    <property type="evidence" value="ECO:0007669"/>
    <property type="project" value="InterPro"/>
</dbReference>
<evidence type="ECO:0000313" key="4">
    <source>
        <dbReference type="Proteomes" id="UP000283387"/>
    </source>
</evidence>
<dbReference type="Gene3D" id="1.10.3210.10">
    <property type="entry name" value="Hypothetical protein af1432"/>
    <property type="match status" value="1"/>
</dbReference>
<sequence>MKTNKKKIINDPVFGFITIQSELIFDLIEHPYFQRLRRIKQLGLSCIVFPGANHTRFEHAIGAVYLMRSAIADLRIKGVKITDDELEAATVAILLHDIGHGPFSHALEYSIVEGLVHERISVLLMEDLNQQFDGRLTKAIQIFKNEYPKKFLHQLVASQLDVDRLDYLRRDSFFTGVTEGVVGSDRIIRMLNVRNDELVVEAKGIYSIEKFLIARRLMYWQVYLHKTVLSAEFLLVNVLKRAKELAMTGVPVFATPSLSVFLENKISLEHFQNGDTFMGRSLLSVFASLEDDDVIASIKQWQYHSDPILSYLAGCLINRKLFRIKLQNSKFKESQVAALKEKVEKKFGVSGRELEYFLVQDSITNNAYITDDNKINILQKNGKICEINQASDINLSGLSHTVRKYFVCYPKELDIR</sequence>
<feature type="domain" description="Pterin-binding" evidence="1">
    <location>
        <begin position="1"/>
        <end position="108"/>
    </location>
</feature>
<dbReference type="PANTHER" id="PTHR11373">
    <property type="entry name" value="DEOXYNUCLEOSIDE TRIPHOSPHATE TRIPHOSPHOHYDROLASE"/>
    <property type="match status" value="1"/>
</dbReference>
<dbReference type="InterPro" id="IPR045509">
    <property type="entry name" value="HD_assoc_2"/>
</dbReference>
<dbReference type="InterPro" id="IPR006674">
    <property type="entry name" value="HD_domain"/>
</dbReference>
<proteinExistence type="predicted"/>
<dbReference type="GO" id="GO:0008832">
    <property type="term" value="F:dGTPase activity"/>
    <property type="evidence" value="ECO:0007669"/>
    <property type="project" value="TreeGrafter"/>
</dbReference>
<evidence type="ECO:0000313" key="3">
    <source>
        <dbReference type="EMBL" id="RKD91770.1"/>
    </source>
</evidence>
<feature type="domain" description="HD" evidence="2">
    <location>
        <begin position="56"/>
        <end position="168"/>
    </location>
</feature>
<dbReference type="OrthoDB" id="9803619at2"/>
<dbReference type="SMART" id="SM00471">
    <property type="entry name" value="HDc"/>
    <property type="match status" value="1"/>
</dbReference>
<organism evidence="3 4">
    <name type="scientific">Mangrovibacterium diazotrophicum</name>
    <dbReference type="NCBI Taxonomy" id="1261403"/>
    <lineage>
        <taxon>Bacteria</taxon>
        <taxon>Pseudomonadati</taxon>
        <taxon>Bacteroidota</taxon>
        <taxon>Bacteroidia</taxon>
        <taxon>Marinilabiliales</taxon>
        <taxon>Prolixibacteraceae</taxon>
        <taxon>Mangrovibacterium</taxon>
    </lineage>
</organism>
<dbReference type="EMBL" id="RAPN01000001">
    <property type="protein sequence ID" value="RKD91770.1"/>
    <property type="molecule type" value="Genomic_DNA"/>
</dbReference>
<comment type="caution">
    <text evidence="3">The sequence shown here is derived from an EMBL/GenBank/DDBJ whole genome shotgun (WGS) entry which is preliminary data.</text>
</comment>
<accession>A0A419W8K5</accession>
<dbReference type="GO" id="GO:0006203">
    <property type="term" value="P:dGTP catabolic process"/>
    <property type="evidence" value="ECO:0007669"/>
    <property type="project" value="TreeGrafter"/>
</dbReference>
<dbReference type="RefSeq" id="WP_120273045.1">
    <property type="nucleotide sequence ID" value="NZ_RAPN01000001.1"/>
</dbReference>
<dbReference type="SUPFAM" id="SSF109604">
    <property type="entry name" value="HD-domain/PDEase-like"/>
    <property type="match status" value="1"/>
</dbReference>
<dbReference type="AlphaFoldDB" id="A0A419W8K5"/>
<evidence type="ECO:0008006" key="5">
    <source>
        <dbReference type="Google" id="ProtNLM"/>
    </source>
</evidence>
<dbReference type="InterPro" id="IPR050135">
    <property type="entry name" value="dGTPase-like"/>
</dbReference>
<gene>
    <name evidence="3" type="ORF">BC643_2135</name>
</gene>
<dbReference type="PROSITE" id="PS51831">
    <property type="entry name" value="HD"/>
    <property type="match status" value="1"/>
</dbReference>
<dbReference type="PROSITE" id="PS50972">
    <property type="entry name" value="PTERIN_BINDING"/>
    <property type="match status" value="1"/>
</dbReference>
<dbReference type="InterPro" id="IPR000489">
    <property type="entry name" value="Pterin-binding_dom"/>
</dbReference>
<dbReference type="Pfam" id="PF19276">
    <property type="entry name" value="HD_assoc_2"/>
    <property type="match status" value="1"/>
</dbReference>
<name>A0A419W8K5_9BACT</name>
<dbReference type="PANTHER" id="PTHR11373:SF4">
    <property type="entry name" value="DEOXYNUCLEOSIDE TRIPHOSPHATE TRIPHOSPHOHYDROLASE SAMHD1"/>
    <property type="match status" value="1"/>
</dbReference>